<dbReference type="Proteomes" id="UP000199040">
    <property type="component" value="Unassembled WGS sequence"/>
</dbReference>
<keyword evidence="3" id="KW-1185">Reference proteome</keyword>
<organism evidence="2 3">
    <name type="scientific">Modicisalibacter xianhensis</name>
    <dbReference type="NCBI Taxonomy" id="442341"/>
    <lineage>
        <taxon>Bacteria</taxon>
        <taxon>Pseudomonadati</taxon>
        <taxon>Pseudomonadota</taxon>
        <taxon>Gammaproteobacteria</taxon>
        <taxon>Oceanospirillales</taxon>
        <taxon>Halomonadaceae</taxon>
        <taxon>Modicisalibacter</taxon>
    </lineage>
</organism>
<proteinExistence type="predicted"/>
<sequence length="79" mass="9521">MALCNETLDATRSGDTHRTMAPGWRRLLRRLRRWQQVRHERQELWRLSDATLKDIGLSRADIEREASRPFWDDRGCERD</sequence>
<reference evidence="2 3" key="1">
    <citation type="submission" date="2016-10" db="EMBL/GenBank/DDBJ databases">
        <authorList>
            <person name="de Groot N.N."/>
        </authorList>
    </citation>
    <scope>NUCLEOTIDE SEQUENCE [LARGE SCALE GENOMIC DNA]</scope>
    <source>
        <strain evidence="2 3">CGMCC 1.6848</strain>
    </source>
</reference>
<dbReference type="AlphaFoldDB" id="A0A1I2YC30"/>
<dbReference type="EMBL" id="FOPY01000001">
    <property type="protein sequence ID" value="SFH22917.1"/>
    <property type="molecule type" value="Genomic_DNA"/>
</dbReference>
<name>A0A1I2YC30_9GAMM</name>
<dbReference type="RefSeq" id="WP_218155342.1">
    <property type="nucleotide sequence ID" value="NZ_FOPY01000001.1"/>
</dbReference>
<gene>
    <name evidence="2" type="ORF">SAMN04487959_101338</name>
</gene>
<evidence type="ECO:0000259" key="1">
    <source>
        <dbReference type="Pfam" id="PF06568"/>
    </source>
</evidence>
<dbReference type="Pfam" id="PF06568">
    <property type="entry name" value="YjiS-like"/>
    <property type="match status" value="1"/>
</dbReference>
<dbReference type="STRING" id="442341.SAMN04487959_101338"/>
<feature type="domain" description="YjiS-like" evidence="1">
    <location>
        <begin position="27"/>
        <end position="63"/>
    </location>
</feature>
<evidence type="ECO:0000313" key="3">
    <source>
        <dbReference type="Proteomes" id="UP000199040"/>
    </source>
</evidence>
<evidence type="ECO:0000313" key="2">
    <source>
        <dbReference type="EMBL" id="SFH22917.1"/>
    </source>
</evidence>
<protein>
    <submittedName>
        <fullName evidence="2">Uncharacterized conserved protein YjiS, DUF1127 family</fullName>
    </submittedName>
</protein>
<dbReference type="InterPro" id="IPR009506">
    <property type="entry name" value="YjiS-like"/>
</dbReference>
<accession>A0A1I2YC30</accession>